<reference evidence="4" key="1">
    <citation type="submission" date="2017-02" db="UniProtKB">
        <authorList>
            <consortium name="WormBaseParasite"/>
        </authorList>
    </citation>
    <scope>IDENTIFICATION</scope>
</reference>
<keyword evidence="1" id="KW-0812">Transmembrane</keyword>
<keyword evidence="1" id="KW-1133">Transmembrane helix</keyword>
<accession>A0A0R3R2P9</accession>
<dbReference type="Proteomes" id="UP000280834">
    <property type="component" value="Unassembled WGS sequence"/>
</dbReference>
<evidence type="ECO:0000313" key="2">
    <source>
        <dbReference type="EMBL" id="VDO42104.1"/>
    </source>
</evidence>
<evidence type="ECO:0000313" key="4">
    <source>
        <dbReference type="WBParaSite" id="BTMF_0001428901-mRNA-1"/>
    </source>
</evidence>
<organism evidence="4">
    <name type="scientific">Brugia timori</name>
    <dbReference type="NCBI Taxonomy" id="42155"/>
    <lineage>
        <taxon>Eukaryota</taxon>
        <taxon>Metazoa</taxon>
        <taxon>Ecdysozoa</taxon>
        <taxon>Nematoda</taxon>
        <taxon>Chromadorea</taxon>
        <taxon>Rhabditida</taxon>
        <taxon>Spirurina</taxon>
        <taxon>Spiruromorpha</taxon>
        <taxon>Filarioidea</taxon>
        <taxon>Onchocercidae</taxon>
        <taxon>Brugia</taxon>
    </lineage>
</organism>
<dbReference type="AlphaFoldDB" id="A0A0R3R2P9"/>
<keyword evidence="3" id="KW-1185">Reference proteome</keyword>
<sequence length="64" mass="7107">MKFRKCLKTEGQVSAGLKAERLNSYGGAFCITFAVEGGWMDGMYVIAIFATFLILLSSYIVEIF</sequence>
<reference evidence="2 3" key="2">
    <citation type="submission" date="2018-11" db="EMBL/GenBank/DDBJ databases">
        <authorList>
            <consortium name="Pathogen Informatics"/>
        </authorList>
    </citation>
    <scope>NUCLEOTIDE SEQUENCE [LARGE SCALE GENOMIC DNA]</scope>
</reference>
<name>A0A0R3R2P9_9BILA</name>
<dbReference type="EMBL" id="UZAG01019031">
    <property type="protein sequence ID" value="VDO42104.1"/>
    <property type="molecule type" value="Genomic_DNA"/>
</dbReference>
<dbReference type="WBParaSite" id="BTMF_0001428901-mRNA-1">
    <property type="protein sequence ID" value="BTMF_0001428901-mRNA-1"/>
    <property type="gene ID" value="BTMF_0001428901"/>
</dbReference>
<evidence type="ECO:0000256" key="1">
    <source>
        <dbReference type="SAM" id="Phobius"/>
    </source>
</evidence>
<protein>
    <submittedName>
        <fullName evidence="4">Ion_trans_2 domain-containing protein</fullName>
    </submittedName>
</protein>
<feature type="transmembrane region" description="Helical" evidence="1">
    <location>
        <begin position="42"/>
        <end position="61"/>
    </location>
</feature>
<keyword evidence="1" id="KW-0472">Membrane</keyword>
<proteinExistence type="predicted"/>
<evidence type="ECO:0000313" key="3">
    <source>
        <dbReference type="Proteomes" id="UP000280834"/>
    </source>
</evidence>
<gene>
    <name evidence="2" type="ORF">BTMF_LOCUS12285</name>
</gene>